<dbReference type="InterPro" id="IPR020422">
    <property type="entry name" value="TYR_PHOSPHATASE_DUAL_dom"/>
</dbReference>
<comment type="similarity">
    <text evidence="1">Belongs to the protein-tyrosine phosphatase family. Non-receptor class dual specificity subfamily.</text>
</comment>
<dbReference type="PANTHER" id="PTHR10159">
    <property type="entry name" value="DUAL SPECIFICITY PROTEIN PHOSPHATASE"/>
    <property type="match status" value="1"/>
</dbReference>
<proteinExistence type="inferred from homology"/>
<dbReference type="EMBL" id="OZ037946">
    <property type="protein sequence ID" value="CAL1705354.1"/>
    <property type="molecule type" value="Genomic_DNA"/>
</dbReference>
<keyword evidence="9" id="KW-1185">Reference proteome</keyword>
<sequence length="228" mass="24293">MDSPRLSPLIMSSRHKSKPSIGLASLPTIDTSYYASSSVSSPYGSRHPPPLPPTEVIPRLYLSDISAAENTSTLRSLGITHIVSAMLGLVVIPHGLPVQQLQIPLQDSPFAELAEHLPRTTAFIADALRDPHARVLVHCVQGISRSTSVVCAYLIAVYGWTPAQAVQYIKSKRSLADPNPGFVSQLGEYAASLQRGGTGAPGGSSSNSRSRAVYDGDGVSRRSKNRPP</sequence>
<evidence type="ECO:0000313" key="8">
    <source>
        <dbReference type="EMBL" id="CAL1705354.1"/>
    </source>
</evidence>
<gene>
    <name evidence="8" type="ORF">GFSPODELE1_LOCUS5391</name>
</gene>
<name>A0ABP1DFE0_9APHY</name>
<dbReference type="Proteomes" id="UP001497453">
    <property type="component" value="Chromosome 3"/>
</dbReference>
<keyword evidence="3" id="KW-0378">Hydrolase</keyword>
<dbReference type="Gene3D" id="3.90.190.10">
    <property type="entry name" value="Protein tyrosine phosphatase superfamily"/>
    <property type="match status" value="1"/>
</dbReference>
<dbReference type="Pfam" id="PF00782">
    <property type="entry name" value="DSPc"/>
    <property type="match status" value="1"/>
</dbReference>
<dbReference type="InterPro" id="IPR029021">
    <property type="entry name" value="Prot-tyrosine_phosphatase-like"/>
</dbReference>
<accession>A0ABP1DFE0</accession>
<reference evidence="9" key="1">
    <citation type="submission" date="2024-04" db="EMBL/GenBank/DDBJ databases">
        <authorList>
            <person name="Shaw F."/>
            <person name="Minotto A."/>
        </authorList>
    </citation>
    <scope>NUCLEOTIDE SEQUENCE [LARGE SCALE GENOMIC DNA]</scope>
</reference>
<feature type="region of interest" description="Disordered" evidence="5">
    <location>
        <begin position="193"/>
        <end position="228"/>
    </location>
</feature>
<feature type="domain" description="Tyrosine-protein phosphatase" evidence="6">
    <location>
        <begin position="52"/>
        <end position="195"/>
    </location>
</feature>
<dbReference type="InterPro" id="IPR000387">
    <property type="entry name" value="Tyr_Pase_dom"/>
</dbReference>
<evidence type="ECO:0000256" key="5">
    <source>
        <dbReference type="SAM" id="MobiDB-lite"/>
    </source>
</evidence>
<evidence type="ECO:0000313" key="9">
    <source>
        <dbReference type="Proteomes" id="UP001497453"/>
    </source>
</evidence>
<protein>
    <recommendedName>
        <fullName evidence="2">protein-tyrosine-phosphatase</fullName>
        <ecNumber evidence="2">3.1.3.48</ecNumber>
    </recommendedName>
</protein>
<dbReference type="InterPro" id="IPR000340">
    <property type="entry name" value="Dual-sp_phosphatase_cat-dom"/>
</dbReference>
<dbReference type="PANTHER" id="PTHR10159:SF519">
    <property type="entry name" value="DUAL SPECIFICITY PROTEIN PHOSPHATASE MPK3"/>
    <property type="match status" value="1"/>
</dbReference>
<evidence type="ECO:0000256" key="1">
    <source>
        <dbReference type="ARBA" id="ARBA00008601"/>
    </source>
</evidence>
<dbReference type="EC" id="3.1.3.48" evidence="2"/>
<feature type="domain" description="Tyrosine specific protein phosphatases" evidence="7">
    <location>
        <begin position="108"/>
        <end position="173"/>
    </location>
</feature>
<dbReference type="SUPFAM" id="SSF52799">
    <property type="entry name" value="(Phosphotyrosine protein) phosphatases II"/>
    <property type="match status" value="1"/>
</dbReference>
<dbReference type="InterPro" id="IPR016130">
    <property type="entry name" value="Tyr_Pase_AS"/>
</dbReference>
<organism evidence="8 9">
    <name type="scientific">Somion occarium</name>
    <dbReference type="NCBI Taxonomy" id="3059160"/>
    <lineage>
        <taxon>Eukaryota</taxon>
        <taxon>Fungi</taxon>
        <taxon>Dikarya</taxon>
        <taxon>Basidiomycota</taxon>
        <taxon>Agaricomycotina</taxon>
        <taxon>Agaricomycetes</taxon>
        <taxon>Polyporales</taxon>
        <taxon>Cerrenaceae</taxon>
        <taxon>Somion</taxon>
    </lineage>
</organism>
<keyword evidence="4" id="KW-0904">Protein phosphatase</keyword>
<dbReference type="PROSITE" id="PS50056">
    <property type="entry name" value="TYR_PHOSPHATASE_2"/>
    <property type="match status" value="1"/>
</dbReference>
<evidence type="ECO:0000256" key="3">
    <source>
        <dbReference type="ARBA" id="ARBA00022801"/>
    </source>
</evidence>
<evidence type="ECO:0000259" key="7">
    <source>
        <dbReference type="PROSITE" id="PS50056"/>
    </source>
</evidence>
<evidence type="ECO:0000256" key="4">
    <source>
        <dbReference type="ARBA" id="ARBA00022912"/>
    </source>
</evidence>
<evidence type="ECO:0000256" key="2">
    <source>
        <dbReference type="ARBA" id="ARBA00013064"/>
    </source>
</evidence>
<dbReference type="SMART" id="SM00195">
    <property type="entry name" value="DSPc"/>
    <property type="match status" value="1"/>
</dbReference>
<dbReference type="CDD" id="cd14498">
    <property type="entry name" value="DSP"/>
    <property type="match status" value="1"/>
</dbReference>
<dbReference type="PRINTS" id="PR01908">
    <property type="entry name" value="ADSPHPHTASE"/>
</dbReference>
<dbReference type="PROSITE" id="PS50054">
    <property type="entry name" value="TYR_PHOSPHATASE_DUAL"/>
    <property type="match status" value="1"/>
</dbReference>
<evidence type="ECO:0000259" key="6">
    <source>
        <dbReference type="PROSITE" id="PS50054"/>
    </source>
</evidence>
<dbReference type="PROSITE" id="PS00383">
    <property type="entry name" value="TYR_PHOSPHATASE_1"/>
    <property type="match status" value="1"/>
</dbReference>